<dbReference type="GO" id="GO:0005739">
    <property type="term" value="C:mitochondrion"/>
    <property type="evidence" value="ECO:0007669"/>
    <property type="project" value="TreeGrafter"/>
</dbReference>
<dbReference type="InterPro" id="IPR029063">
    <property type="entry name" value="SAM-dependent_MTases_sf"/>
</dbReference>
<evidence type="ECO:0000313" key="5">
    <source>
        <dbReference type="Proteomes" id="UP000028045"/>
    </source>
</evidence>
<dbReference type="PROSITE" id="PS00092">
    <property type="entry name" value="N6_MTASE"/>
    <property type="match status" value="1"/>
</dbReference>
<dbReference type="InterPro" id="IPR002052">
    <property type="entry name" value="DNA_methylase_N6_adenine_CS"/>
</dbReference>
<protein>
    <recommendedName>
        <fullName evidence="6">Methyltransferase small domain-containing protein</fullName>
    </recommendedName>
</protein>
<evidence type="ECO:0000313" key="4">
    <source>
        <dbReference type="EMBL" id="KEY69892.1"/>
    </source>
</evidence>
<dbReference type="PANTHER" id="PTHR18895:SF74">
    <property type="entry name" value="MTRF1L RELEASE FACTOR GLUTAMINE METHYLTRANSFERASE"/>
    <property type="match status" value="1"/>
</dbReference>
<dbReference type="OrthoDB" id="269872at2759"/>
<dbReference type="PANTHER" id="PTHR18895">
    <property type="entry name" value="HEMK METHYLTRANSFERASE"/>
    <property type="match status" value="1"/>
</dbReference>
<dbReference type="SUPFAM" id="SSF53335">
    <property type="entry name" value="S-adenosyl-L-methionine-dependent methyltransferases"/>
    <property type="match status" value="1"/>
</dbReference>
<dbReference type="AlphaFoldDB" id="A0A084AX63"/>
<evidence type="ECO:0000256" key="2">
    <source>
        <dbReference type="ARBA" id="ARBA00022679"/>
    </source>
</evidence>
<dbReference type="HOGENOM" id="CLU_018398_0_0_1"/>
<keyword evidence="3" id="KW-0949">S-adenosyl-L-methionine</keyword>
<dbReference type="EMBL" id="KL648507">
    <property type="protein sequence ID" value="KEY69892.1"/>
    <property type="molecule type" value="Genomic_DNA"/>
</dbReference>
<gene>
    <name evidence="4" type="ORF">S7711_06447</name>
</gene>
<keyword evidence="2" id="KW-0808">Transferase</keyword>
<dbReference type="Proteomes" id="UP000028045">
    <property type="component" value="Unassembled WGS sequence"/>
</dbReference>
<dbReference type="InterPro" id="IPR004556">
    <property type="entry name" value="HemK-like"/>
</dbReference>
<proteinExistence type="predicted"/>
<evidence type="ECO:0000256" key="3">
    <source>
        <dbReference type="ARBA" id="ARBA00022691"/>
    </source>
</evidence>
<dbReference type="Gene3D" id="3.40.50.150">
    <property type="entry name" value="Vaccinia Virus protein VP39"/>
    <property type="match status" value="1"/>
</dbReference>
<keyword evidence="1" id="KW-0489">Methyltransferase</keyword>
<dbReference type="InterPro" id="IPR050320">
    <property type="entry name" value="N5-glutamine_MTase"/>
</dbReference>
<keyword evidence="5" id="KW-1185">Reference proteome</keyword>
<dbReference type="GO" id="GO:0008276">
    <property type="term" value="F:protein methyltransferase activity"/>
    <property type="evidence" value="ECO:0007669"/>
    <property type="project" value="InterPro"/>
</dbReference>
<evidence type="ECO:0000256" key="1">
    <source>
        <dbReference type="ARBA" id="ARBA00022603"/>
    </source>
</evidence>
<dbReference type="GO" id="GO:0032259">
    <property type="term" value="P:methylation"/>
    <property type="evidence" value="ECO:0007669"/>
    <property type="project" value="UniProtKB-KW"/>
</dbReference>
<dbReference type="Gene3D" id="1.10.8.10">
    <property type="entry name" value="DNA helicase RuvA subunit, C-terminal domain"/>
    <property type="match status" value="1"/>
</dbReference>
<dbReference type="NCBIfam" id="TIGR00536">
    <property type="entry name" value="hemK_fam"/>
    <property type="match status" value="1"/>
</dbReference>
<accession>A0A084AX63</accession>
<evidence type="ECO:0008006" key="6">
    <source>
        <dbReference type="Google" id="ProtNLM"/>
    </source>
</evidence>
<dbReference type="GO" id="GO:0003676">
    <property type="term" value="F:nucleic acid binding"/>
    <property type="evidence" value="ECO:0007669"/>
    <property type="project" value="InterPro"/>
</dbReference>
<organism evidence="4 5">
    <name type="scientific">Stachybotrys chartarum (strain CBS 109288 / IBT 7711)</name>
    <name type="common">Toxic black mold</name>
    <name type="synonym">Stilbospora chartarum</name>
    <dbReference type="NCBI Taxonomy" id="1280523"/>
    <lineage>
        <taxon>Eukaryota</taxon>
        <taxon>Fungi</taxon>
        <taxon>Dikarya</taxon>
        <taxon>Ascomycota</taxon>
        <taxon>Pezizomycotina</taxon>
        <taxon>Sordariomycetes</taxon>
        <taxon>Hypocreomycetidae</taxon>
        <taxon>Hypocreales</taxon>
        <taxon>Stachybotryaceae</taxon>
        <taxon>Stachybotrys</taxon>
    </lineage>
</organism>
<reference evidence="4 5" key="1">
    <citation type="journal article" date="2014" name="BMC Genomics">
        <title>Comparative genome sequencing reveals chemotype-specific gene clusters in the toxigenic black mold Stachybotrys.</title>
        <authorList>
            <person name="Semeiks J."/>
            <person name="Borek D."/>
            <person name="Otwinowski Z."/>
            <person name="Grishin N.V."/>
        </authorList>
    </citation>
    <scope>NUCLEOTIDE SEQUENCE [LARGE SCALE GENOMIC DNA]</scope>
    <source>
        <strain evidence="5">CBS 109288 / IBT 7711</strain>
    </source>
</reference>
<name>A0A084AX63_STACB</name>
<sequence>MPRIPPWLLRQAKRCSPEVASLLPACKDIPSALNEVRWLREHVERTASSGRRRRLAKLCIQRGRGVPLQYLLGSQPFGPLDIKCKPGVLIPRPETEAYAYRLADLIKPEYLGKKDLASGEPLSIVDFCTGTGCIPLLLFALLQRAVGSLDIRGVDISTTAVQLAECNAITNIRDGHLLRPGLNQRLAFTQGDVFGEDVLQSLAGKPWDVLVANPPYISEDAWKYGRGHLTYSVRKYEPRLALVPPDSVAVPTGWHRQDVFYCRLLDIAHHLGTRIVLLEVGDEAQAIRVLQGLANHRLKARAQVEAWRDYPHDTSGDSGDDSLAITTAQGRIWTVPTRGSGLVRSILLRLPKAT</sequence>